<evidence type="ECO:0000256" key="5">
    <source>
        <dbReference type="ARBA" id="ARBA00023163"/>
    </source>
</evidence>
<evidence type="ECO:0000313" key="8">
    <source>
        <dbReference type="EMBL" id="PZQ63169.1"/>
    </source>
</evidence>
<dbReference type="Pfam" id="PF04542">
    <property type="entry name" value="Sigma70_r2"/>
    <property type="match status" value="1"/>
</dbReference>
<evidence type="ECO:0000256" key="2">
    <source>
        <dbReference type="ARBA" id="ARBA00023015"/>
    </source>
</evidence>
<dbReference type="InterPro" id="IPR039425">
    <property type="entry name" value="RNA_pol_sigma-70-like"/>
</dbReference>
<dbReference type="SUPFAM" id="SSF88946">
    <property type="entry name" value="Sigma2 domain of RNA polymerase sigma factors"/>
    <property type="match status" value="1"/>
</dbReference>
<dbReference type="SUPFAM" id="SSF88659">
    <property type="entry name" value="Sigma3 and sigma4 domains of RNA polymerase sigma factors"/>
    <property type="match status" value="1"/>
</dbReference>
<reference evidence="8 9" key="1">
    <citation type="submission" date="2017-08" db="EMBL/GenBank/DDBJ databases">
        <title>Infants hospitalized years apart are colonized by the same room-sourced microbial strains.</title>
        <authorList>
            <person name="Brooks B."/>
            <person name="Olm M.R."/>
            <person name="Firek B.A."/>
            <person name="Baker R."/>
            <person name="Thomas B.C."/>
            <person name="Morowitz M.J."/>
            <person name="Banfield J.F."/>
        </authorList>
    </citation>
    <scope>NUCLEOTIDE SEQUENCE [LARGE SCALE GENOMIC DNA]</scope>
    <source>
        <strain evidence="8">S2_005_001_R1_22</strain>
    </source>
</reference>
<dbReference type="NCBIfam" id="TIGR02937">
    <property type="entry name" value="sigma70-ECF"/>
    <property type="match status" value="1"/>
</dbReference>
<organism evidence="8 9">
    <name type="scientific">Sphingomonas taxi</name>
    <dbReference type="NCBI Taxonomy" id="1549858"/>
    <lineage>
        <taxon>Bacteria</taxon>
        <taxon>Pseudomonadati</taxon>
        <taxon>Pseudomonadota</taxon>
        <taxon>Alphaproteobacteria</taxon>
        <taxon>Sphingomonadales</taxon>
        <taxon>Sphingomonadaceae</taxon>
        <taxon>Sphingomonas</taxon>
    </lineage>
</organism>
<comment type="caution">
    <text evidence="8">The sequence shown here is derived from an EMBL/GenBank/DDBJ whole genome shotgun (WGS) entry which is preliminary data.</text>
</comment>
<keyword evidence="2" id="KW-0805">Transcription regulation</keyword>
<dbReference type="GO" id="GO:0003677">
    <property type="term" value="F:DNA binding"/>
    <property type="evidence" value="ECO:0007669"/>
    <property type="project" value="UniProtKB-KW"/>
</dbReference>
<dbReference type="GO" id="GO:0016987">
    <property type="term" value="F:sigma factor activity"/>
    <property type="evidence" value="ECO:0007669"/>
    <property type="project" value="UniProtKB-KW"/>
</dbReference>
<dbReference type="InterPro" id="IPR014284">
    <property type="entry name" value="RNA_pol_sigma-70_dom"/>
</dbReference>
<dbReference type="GO" id="GO:0006352">
    <property type="term" value="P:DNA-templated transcription initiation"/>
    <property type="evidence" value="ECO:0007669"/>
    <property type="project" value="InterPro"/>
</dbReference>
<keyword evidence="5" id="KW-0804">Transcription</keyword>
<dbReference type="Gene3D" id="1.10.1740.10">
    <property type="match status" value="1"/>
</dbReference>
<keyword evidence="3" id="KW-0731">Sigma factor</keyword>
<gene>
    <name evidence="8" type="ORF">DI544_02000</name>
</gene>
<sequence>MRRWFVDSILPLERELERFIARQCRDRADIPDIRQEVYARLIAGGAAARAQSPRAYLFTAARNVLIDRARRAKVVSFEQIADIENLWEPDDGGVERALGARDELRRALEGLDQLPPRCREVVRLRKVEGLDIRETAERLGIGRHTVERQLTLGLRAMANFMMGGEGRIVRATTPRRRKGGEA</sequence>
<evidence type="ECO:0000256" key="3">
    <source>
        <dbReference type="ARBA" id="ARBA00023082"/>
    </source>
</evidence>
<dbReference type="InterPro" id="IPR013324">
    <property type="entry name" value="RNA_pol_sigma_r3/r4-like"/>
</dbReference>
<dbReference type="InterPro" id="IPR013249">
    <property type="entry name" value="RNA_pol_sigma70_r4_t2"/>
</dbReference>
<dbReference type="Gene3D" id="1.10.10.10">
    <property type="entry name" value="Winged helix-like DNA-binding domain superfamily/Winged helix DNA-binding domain"/>
    <property type="match status" value="1"/>
</dbReference>
<keyword evidence="4" id="KW-0238">DNA-binding</keyword>
<dbReference type="PANTHER" id="PTHR43133:SF52">
    <property type="entry name" value="ECF RNA POLYMERASE SIGMA FACTOR SIGL"/>
    <property type="match status" value="1"/>
</dbReference>
<protein>
    <submittedName>
        <fullName evidence="8">RNA polymerase sigma factor</fullName>
    </submittedName>
</protein>
<evidence type="ECO:0000259" key="7">
    <source>
        <dbReference type="Pfam" id="PF08281"/>
    </source>
</evidence>
<dbReference type="InterPro" id="IPR036388">
    <property type="entry name" value="WH-like_DNA-bd_sf"/>
</dbReference>
<accession>A0A2W5PGD1</accession>
<evidence type="ECO:0000259" key="6">
    <source>
        <dbReference type="Pfam" id="PF04542"/>
    </source>
</evidence>
<evidence type="ECO:0000256" key="4">
    <source>
        <dbReference type="ARBA" id="ARBA00023125"/>
    </source>
</evidence>
<name>A0A2W5PGD1_9SPHN</name>
<evidence type="ECO:0000256" key="1">
    <source>
        <dbReference type="ARBA" id="ARBA00010641"/>
    </source>
</evidence>
<dbReference type="Proteomes" id="UP000249229">
    <property type="component" value="Unassembled WGS sequence"/>
</dbReference>
<evidence type="ECO:0000313" key="9">
    <source>
        <dbReference type="Proteomes" id="UP000249229"/>
    </source>
</evidence>
<comment type="similarity">
    <text evidence="1">Belongs to the sigma-70 factor family. ECF subfamily.</text>
</comment>
<dbReference type="EMBL" id="QFQI01000001">
    <property type="protein sequence ID" value="PZQ63169.1"/>
    <property type="molecule type" value="Genomic_DNA"/>
</dbReference>
<proteinExistence type="inferred from homology"/>
<dbReference type="AlphaFoldDB" id="A0A2W5PGD1"/>
<dbReference type="Pfam" id="PF08281">
    <property type="entry name" value="Sigma70_r4_2"/>
    <property type="match status" value="1"/>
</dbReference>
<dbReference type="InterPro" id="IPR013325">
    <property type="entry name" value="RNA_pol_sigma_r2"/>
</dbReference>
<feature type="domain" description="RNA polymerase sigma factor 70 region 4 type 2" evidence="7">
    <location>
        <begin position="107"/>
        <end position="157"/>
    </location>
</feature>
<dbReference type="PANTHER" id="PTHR43133">
    <property type="entry name" value="RNA POLYMERASE ECF-TYPE SIGMA FACTO"/>
    <property type="match status" value="1"/>
</dbReference>
<feature type="domain" description="RNA polymerase sigma-70 region 2" evidence="6">
    <location>
        <begin position="13"/>
        <end position="73"/>
    </location>
</feature>
<dbReference type="InterPro" id="IPR007627">
    <property type="entry name" value="RNA_pol_sigma70_r2"/>
</dbReference>